<dbReference type="PANTHER" id="PTHR10889:SF1">
    <property type="entry name" value="DEOXYRIBOSE-PHOSPHATE ALDOLASE"/>
    <property type="match status" value="1"/>
</dbReference>
<feature type="active site" description="Proton donor/acceptor" evidence="6">
    <location>
        <position position="222"/>
    </location>
</feature>
<comment type="pathway">
    <text evidence="6">Carbohydrate degradation; 2-deoxy-D-ribose 1-phosphate degradation; D-glyceraldehyde 3-phosphate and acetaldehyde from 2-deoxy-alpha-D-ribose 1-phosphate: step 2/2.</text>
</comment>
<keyword evidence="2 6" id="KW-0963">Cytoplasm</keyword>
<dbReference type="Gene3D" id="3.20.20.70">
    <property type="entry name" value="Aldolase class I"/>
    <property type="match status" value="1"/>
</dbReference>
<evidence type="ECO:0000313" key="7">
    <source>
        <dbReference type="EMBL" id="RBP63345.1"/>
    </source>
</evidence>
<sequence>MTRRTSAIIQLQELSITVDVDEKMKPLKKASEMTVKELGSYIDQSVLKPEFSEDDIRKYIQEGIDYGCRTVCINPSSLDIAAELTKGTDTKICVVCDFPFGTSTTESKVAQAELYCKRGDVFELDIVANYGWILSGKWDDVTADIKAVVDVCHKYDVAVKVIFETDTLNEEQVRKSCQCAIVAGADFVKTSTGFLTGFEAYGATPEVIKIMLEECEGKAKVKGSGCIRTREHFLQLIDMGIDRMGVGYRSTPVVLGITEDASVDKNSTY</sequence>
<dbReference type="CDD" id="cd00959">
    <property type="entry name" value="DeoC"/>
    <property type="match status" value="1"/>
</dbReference>
<dbReference type="SMART" id="SM01133">
    <property type="entry name" value="DeoC"/>
    <property type="match status" value="1"/>
</dbReference>
<dbReference type="Proteomes" id="UP000253490">
    <property type="component" value="Unassembled WGS sequence"/>
</dbReference>
<accession>A0A366I5K2</accession>
<dbReference type="HAMAP" id="MF_00114">
    <property type="entry name" value="DeoC_type1"/>
    <property type="match status" value="1"/>
</dbReference>
<dbReference type="InterPro" id="IPR011343">
    <property type="entry name" value="DeoC"/>
</dbReference>
<evidence type="ECO:0000256" key="4">
    <source>
        <dbReference type="ARBA" id="ARBA00023270"/>
    </source>
</evidence>
<dbReference type="InterPro" id="IPR013785">
    <property type="entry name" value="Aldolase_TIM"/>
</dbReference>
<dbReference type="SUPFAM" id="SSF51569">
    <property type="entry name" value="Aldolase"/>
    <property type="match status" value="1"/>
</dbReference>
<dbReference type="GO" id="GO:0005737">
    <property type="term" value="C:cytoplasm"/>
    <property type="evidence" value="ECO:0007669"/>
    <property type="project" value="UniProtKB-SubCell"/>
</dbReference>
<dbReference type="PANTHER" id="PTHR10889">
    <property type="entry name" value="DEOXYRIBOSE-PHOSPHATE ALDOLASE"/>
    <property type="match status" value="1"/>
</dbReference>
<name>A0A366I5K2_9FIRM</name>
<keyword evidence="8" id="KW-1185">Reference proteome</keyword>
<dbReference type="EC" id="4.1.2.4" evidence="6"/>
<feature type="active site" description="Schiff-base intermediate with acetaldehyde" evidence="6">
    <location>
        <position position="189"/>
    </location>
</feature>
<dbReference type="GO" id="GO:0016052">
    <property type="term" value="P:carbohydrate catabolic process"/>
    <property type="evidence" value="ECO:0007669"/>
    <property type="project" value="TreeGrafter"/>
</dbReference>
<comment type="caution">
    <text evidence="7">The sequence shown here is derived from an EMBL/GenBank/DDBJ whole genome shotgun (WGS) entry which is preliminary data.</text>
</comment>
<dbReference type="AlphaFoldDB" id="A0A366I5K2"/>
<dbReference type="InterPro" id="IPR028581">
    <property type="entry name" value="DeoC_typeI"/>
</dbReference>
<dbReference type="EMBL" id="QNRX01000010">
    <property type="protein sequence ID" value="RBP63345.1"/>
    <property type="molecule type" value="Genomic_DNA"/>
</dbReference>
<dbReference type="GO" id="GO:0004139">
    <property type="term" value="F:deoxyribose-phosphate aldolase activity"/>
    <property type="evidence" value="ECO:0007669"/>
    <property type="project" value="UniProtKB-UniRule"/>
</dbReference>
<dbReference type="UniPathway" id="UPA00002">
    <property type="reaction ID" value="UER00468"/>
</dbReference>
<evidence type="ECO:0000256" key="5">
    <source>
        <dbReference type="ARBA" id="ARBA00048791"/>
    </source>
</evidence>
<dbReference type="NCBIfam" id="TIGR00126">
    <property type="entry name" value="deoC"/>
    <property type="match status" value="1"/>
</dbReference>
<keyword evidence="4 6" id="KW-0704">Schiff base</keyword>
<proteinExistence type="inferred from homology"/>
<reference evidence="7 8" key="1">
    <citation type="submission" date="2018-06" db="EMBL/GenBank/DDBJ databases">
        <title>Genomic Encyclopedia of Type Strains, Phase IV (KMG-IV): sequencing the most valuable type-strain genomes for metagenomic binning, comparative biology and taxonomic classification.</title>
        <authorList>
            <person name="Goeker M."/>
        </authorList>
    </citation>
    <scope>NUCLEOTIDE SEQUENCE [LARGE SCALE GENOMIC DNA]</scope>
    <source>
        <strain evidence="7 8">DSM 22112</strain>
    </source>
</reference>
<gene>
    <name evidence="6" type="primary">deoC</name>
    <name evidence="7" type="ORF">DES36_11088</name>
</gene>
<dbReference type="PIRSF" id="PIRSF001357">
    <property type="entry name" value="DeoC"/>
    <property type="match status" value="1"/>
</dbReference>
<comment type="catalytic activity">
    <reaction evidence="5 6">
        <text>2-deoxy-D-ribose 5-phosphate = D-glyceraldehyde 3-phosphate + acetaldehyde</text>
        <dbReference type="Rhea" id="RHEA:12821"/>
        <dbReference type="ChEBI" id="CHEBI:15343"/>
        <dbReference type="ChEBI" id="CHEBI:59776"/>
        <dbReference type="ChEBI" id="CHEBI:62877"/>
        <dbReference type="EC" id="4.1.2.4"/>
    </reaction>
</comment>
<evidence type="ECO:0000256" key="6">
    <source>
        <dbReference type="HAMAP-Rule" id="MF_00114"/>
    </source>
</evidence>
<feature type="active site" description="Proton donor/acceptor" evidence="6">
    <location>
        <position position="125"/>
    </location>
</feature>
<comment type="subcellular location">
    <subcellularLocation>
        <location evidence="6">Cytoplasm</location>
    </subcellularLocation>
</comment>
<dbReference type="GO" id="GO:0006018">
    <property type="term" value="P:2-deoxyribose 1-phosphate catabolic process"/>
    <property type="evidence" value="ECO:0007669"/>
    <property type="project" value="UniProtKB-UniRule"/>
</dbReference>
<evidence type="ECO:0000256" key="3">
    <source>
        <dbReference type="ARBA" id="ARBA00023239"/>
    </source>
</evidence>
<comment type="function">
    <text evidence="6">Catalyzes a reversible aldol reaction between acetaldehyde and D-glyceraldehyde 3-phosphate to generate 2-deoxy-D-ribose 5-phosphate.</text>
</comment>
<dbReference type="GO" id="GO:0009264">
    <property type="term" value="P:deoxyribonucleotide catabolic process"/>
    <property type="evidence" value="ECO:0007669"/>
    <property type="project" value="UniProtKB-UniRule"/>
</dbReference>
<evidence type="ECO:0000313" key="8">
    <source>
        <dbReference type="Proteomes" id="UP000253490"/>
    </source>
</evidence>
<dbReference type="Pfam" id="PF01791">
    <property type="entry name" value="DeoC"/>
    <property type="match status" value="1"/>
</dbReference>
<keyword evidence="3 6" id="KW-0456">Lyase</keyword>
<comment type="similarity">
    <text evidence="1 6">Belongs to the DeoC/FbaB aldolase family. DeoC type 1 subfamily.</text>
</comment>
<organism evidence="7 8">
    <name type="scientific">Alkalibaculum bacchi</name>
    <dbReference type="NCBI Taxonomy" id="645887"/>
    <lineage>
        <taxon>Bacteria</taxon>
        <taxon>Bacillati</taxon>
        <taxon>Bacillota</taxon>
        <taxon>Clostridia</taxon>
        <taxon>Eubacteriales</taxon>
        <taxon>Eubacteriaceae</taxon>
        <taxon>Alkalibaculum</taxon>
    </lineage>
</organism>
<dbReference type="InterPro" id="IPR002915">
    <property type="entry name" value="DeoC/FbaB/LacD_aldolase"/>
</dbReference>
<protein>
    <recommendedName>
        <fullName evidence="6">Deoxyribose-phosphate aldolase</fullName>
        <shortName evidence="6">DERA</shortName>
        <ecNumber evidence="6">4.1.2.4</ecNumber>
    </recommendedName>
    <alternativeName>
        <fullName evidence="6">2-deoxy-D-ribose 5-phosphate aldolase</fullName>
    </alternativeName>
    <alternativeName>
        <fullName evidence="6">Phosphodeoxyriboaldolase</fullName>
        <shortName evidence="6">Deoxyriboaldolase</shortName>
    </alternativeName>
</protein>
<evidence type="ECO:0000256" key="1">
    <source>
        <dbReference type="ARBA" id="ARBA00010936"/>
    </source>
</evidence>
<evidence type="ECO:0000256" key="2">
    <source>
        <dbReference type="ARBA" id="ARBA00022490"/>
    </source>
</evidence>